<dbReference type="InterPro" id="IPR052618">
    <property type="entry name" value="ComplexI_NDUFA12"/>
</dbReference>
<comment type="similarity">
    <text evidence="1">Belongs to the complex I NDUFA12 subunit family.</text>
</comment>
<dbReference type="EMBL" id="MRZV01000359">
    <property type="protein sequence ID" value="PIK51706.1"/>
    <property type="molecule type" value="Genomic_DNA"/>
</dbReference>
<dbReference type="PANTHER" id="PTHR32470:SF2">
    <property type="entry name" value="NADH DEHYDROGENASE [UBIQUINONE] 1 ALPHA SUBCOMPLEX ASSEMBLY FACTOR 2"/>
    <property type="match status" value="1"/>
</dbReference>
<accession>A0A2G8KUL8</accession>
<dbReference type="PANTHER" id="PTHR32470">
    <property type="entry name" value="ADH DEHYDROGENASE [UBIQUINONE] 1 ALPHA SUBCOMPLEX ASSEMBLY FACTOR 2"/>
    <property type="match status" value="1"/>
</dbReference>
<evidence type="ECO:0000256" key="1">
    <source>
        <dbReference type="ARBA" id="ARBA00007355"/>
    </source>
</evidence>
<dbReference type="GO" id="GO:0005739">
    <property type="term" value="C:mitochondrion"/>
    <property type="evidence" value="ECO:0007669"/>
    <property type="project" value="TreeGrafter"/>
</dbReference>
<dbReference type="Proteomes" id="UP000230750">
    <property type="component" value="Unassembled WGS sequence"/>
</dbReference>
<protein>
    <submittedName>
        <fullName evidence="3">Putative mimitin, mitochondrial</fullName>
    </submittedName>
</protein>
<dbReference type="GO" id="GO:0045271">
    <property type="term" value="C:respiratory chain complex I"/>
    <property type="evidence" value="ECO:0007669"/>
    <property type="project" value="InterPro"/>
</dbReference>
<feature type="region of interest" description="Disordered" evidence="2">
    <location>
        <begin position="88"/>
        <end position="158"/>
    </location>
</feature>
<evidence type="ECO:0000313" key="3">
    <source>
        <dbReference type="EMBL" id="PIK51706.1"/>
    </source>
</evidence>
<keyword evidence="4" id="KW-1185">Reference proteome</keyword>
<evidence type="ECO:0000313" key="4">
    <source>
        <dbReference type="Proteomes" id="UP000230750"/>
    </source>
</evidence>
<dbReference type="GO" id="GO:0032981">
    <property type="term" value="P:mitochondrial respiratory chain complex I assembly"/>
    <property type="evidence" value="ECO:0007669"/>
    <property type="project" value="TreeGrafter"/>
</dbReference>
<name>A0A2G8KUL8_STIJA</name>
<comment type="caution">
    <text evidence="3">The sequence shown here is derived from an EMBL/GenBank/DDBJ whole genome shotgun (WGS) entry which is preliminary data.</text>
</comment>
<feature type="compositionally biased region" description="Polar residues" evidence="2">
    <location>
        <begin position="117"/>
        <end position="144"/>
    </location>
</feature>
<dbReference type="AlphaFoldDB" id="A0A2G8KUL8"/>
<reference evidence="3 4" key="1">
    <citation type="journal article" date="2017" name="PLoS Biol.">
        <title>The sea cucumber genome provides insights into morphological evolution and visceral regeneration.</title>
        <authorList>
            <person name="Zhang X."/>
            <person name="Sun L."/>
            <person name="Yuan J."/>
            <person name="Sun Y."/>
            <person name="Gao Y."/>
            <person name="Zhang L."/>
            <person name="Li S."/>
            <person name="Dai H."/>
            <person name="Hamel J.F."/>
            <person name="Liu C."/>
            <person name="Yu Y."/>
            <person name="Liu S."/>
            <person name="Lin W."/>
            <person name="Guo K."/>
            <person name="Jin S."/>
            <person name="Xu P."/>
            <person name="Storey K.B."/>
            <person name="Huan P."/>
            <person name="Zhang T."/>
            <person name="Zhou Y."/>
            <person name="Zhang J."/>
            <person name="Lin C."/>
            <person name="Li X."/>
            <person name="Xing L."/>
            <person name="Huo D."/>
            <person name="Sun M."/>
            <person name="Wang L."/>
            <person name="Mercier A."/>
            <person name="Li F."/>
            <person name="Yang H."/>
            <person name="Xiang J."/>
        </authorList>
    </citation>
    <scope>NUCLEOTIDE SEQUENCE [LARGE SCALE GENOMIC DNA]</scope>
    <source>
        <strain evidence="3">Shaxun</strain>
        <tissue evidence="3">Muscle</tissue>
    </source>
</reference>
<feature type="compositionally biased region" description="Basic and acidic residues" evidence="2">
    <location>
        <begin position="91"/>
        <end position="108"/>
    </location>
</feature>
<organism evidence="3 4">
    <name type="scientific">Stichopus japonicus</name>
    <name type="common">Sea cucumber</name>
    <dbReference type="NCBI Taxonomy" id="307972"/>
    <lineage>
        <taxon>Eukaryota</taxon>
        <taxon>Metazoa</taxon>
        <taxon>Echinodermata</taxon>
        <taxon>Eleutherozoa</taxon>
        <taxon>Echinozoa</taxon>
        <taxon>Holothuroidea</taxon>
        <taxon>Aspidochirotacea</taxon>
        <taxon>Aspidochirotida</taxon>
        <taxon>Stichopodidae</taxon>
        <taxon>Apostichopus</taxon>
    </lineage>
</organism>
<dbReference type="OrthoDB" id="10255576at2759"/>
<evidence type="ECO:0000256" key="2">
    <source>
        <dbReference type="SAM" id="MobiDB-lite"/>
    </source>
</evidence>
<sequence>MNIFRSIFKASRDVKKLVGTDKLGNKYFEIVSESIKAKPKRSMESSQEHVDYQAGTVPVEWEAWVRGNRRDPPTAEEIEKRERQTLIVKKRAVEVERKDKELQQREYDEGLVAGPSPGTQATGHASVPTYGTEQGSDKPLSTGNEFEPAAWEPPSKPK</sequence>
<dbReference type="STRING" id="307972.A0A2G8KUL8"/>
<dbReference type="InterPro" id="IPR007763">
    <property type="entry name" value="NDUFA12"/>
</dbReference>
<dbReference type="Pfam" id="PF05071">
    <property type="entry name" value="NDUFA12"/>
    <property type="match status" value="1"/>
</dbReference>
<gene>
    <name evidence="3" type="ORF">BSL78_11379</name>
</gene>
<proteinExistence type="inferred from homology"/>